<dbReference type="SUPFAM" id="SSF55785">
    <property type="entry name" value="PYP-like sensor domain (PAS domain)"/>
    <property type="match status" value="1"/>
</dbReference>
<dbReference type="PROSITE" id="PS50112">
    <property type="entry name" value="PAS"/>
    <property type="match status" value="1"/>
</dbReference>
<dbReference type="Proteomes" id="UP000705867">
    <property type="component" value="Unassembled WGS sequence"/>
</dbReference>
<dbReference type="Gene3D" id="3.30.450.20">
    <property type="entry name" value="PAS domain"/>
    <property type="match status" value="1"/>
</dbReference>
<evidence type="ECO:0000313" key="3">
    <source>
        <dbReference type="Proteomes" id="UP000705867"/>
    </source>
</evidence>
<accession>A0A953J979</accession>
<name>A0A953J979_9BACT</name>
<comment type="caution">
    <text evidence="2">The sequence shown here is derived from an EMBL/GenBank/DDBJ whole genome shotgun (WGS) entry which is preliminary data.</text>
</comment>
<dbReference type="EMBL" id="JAIOIV010000005">
    <property type="protein sequence ID" value="MBZ0154644.1"/>
    <property type="molecule type" value="Genomic_DNA"/>
</dbReference>
<organism evidence="2 3">
    <name type="scientific">Candidatus Nitrobium versatile</name>
    <dbReference type="NCBI Taxonomy" id="2884831"/>
    <lineage>
        <taxon>Bacteria</taxon>
        <taxon>Pseudomonadati</taxon>
        <taxon>Nitrospirota</taxon>
        <taxon>Nitrospiria</taxon>
        <taxon>Nitrospirales</taxon>
        <taxon>Nitrospiraceae</taxon>
        <taxon>Candidatus Nitrobium</taxon>
    </lineage>
</organism>
<reference evidence="2" key="2">
    <citation type="submission" date="2021-08" db="EMBL/GenBank/DDBJ databases">
        <authorList>
            <person name="Dalcin Martins P."/>
        </authorList>
    </citation>
    <scope>NUCLEOTIDE SEQUENCE</scope>
    <source>
        <strain evidence="2">MAG_39</strain>
    </source>
</reference>
<dbReference type="SMART" id="SM00065">
    <property type="entry name" value="GAF"/>
    <property type="match status" value="2"/>
</dbReference>
<dbReference type="GO" id="GO:0006355">
    <property type="term" value="P:regulation of DNA-templated transcription"/>
    <property type="evidence" value="ECO:0007669"/>
    <property type="project" value="InterPro"/>
</dbReference>
<dbReference type="InterPro" id="IPR013767">
    <property type="entry name" value="PAS_fold"/>
</dbReference>
<dbReference type="InterPro" id="IPR035965">
    <property type="entry name" value="PAS-like_dom_sf"/>
</dbReference>
<reference evidence="2" key="1">
    <citation type="journal article" date="2021" name="bioRxiv">
        <title>Unraveling nitrogen, sulfur and carbon metabolic pathways and microbial community transcriptional responses to substrate deprivation and toxicity stresses in a bioreactor mimicking anoxic brackish coastal sediment conditions.</title>
        <authorList>
            <person name="Martins P.D."/>
            <person name="Echeveste M.J."/>
            <person name="Arshad A."/>
            <person name="Kurth J."/>
            <person name="Ouboter H."/>
            <person name="Jetten M.S.M."/>
            <person name="Welte C.U."/>
        </authorList>
    </citation>
    <scope>NUCLEOTIDE SEQUENCE</scope>
    <source>
        <strain evidence="2">MAG_39</strain>
    </source>
</reference>
<evidence type="ECO:0000313" key="2">
    <source>
        <dbReference type="EMBL" id="MBZ0154644.1"/>
    </source>
</evidence>
<dbReference type="InterPro" id="IPR003018">
    <property type="entry name" value="GAF"/>
</dbReference>
<feature type="domain" description="PAS" evidence="1">
    <location>
        <begin position="9"/>
        <end position="43"/>
    </location>
</feature>
<dbReference type="Gene3D" id="3.30.450.40">
    <property type="match status" value="2"/>
</dbReference>
<sequence length="536" mass="60349">MFGKIDFSILDSIIDGVYYINAEKQVEYWNRGVEALTGLTAGETKKRPCEEVVRYEDESGARIPAYEYPALLCLQSSKPVVKTLVILGKNGMKWYVEEHASPVFKGQKVVGAISLIRDNTRVFSAVETYMRNQRRDRLIPICAWCKKIRISEDSWEQIEKYFTDEGFGVFTHGMCPECAENIFEKKVYLESYQNICKAISSSLSLDEVLKLIVTNAVKVMNVKASMLRLLNKDTQKLEVAAYYGLSEKYVNKGPVGFDPNTFDALAGKAVTTYDIAADPDAQYRREAEEEGIRSILSIPVKFKKEVIGVLRMYTAEPVKYKAEDLKFMTAIAEQAAIAIMNARIFETTVSRAREYLRVFQEVTKAVSSTLRLSEVLNLIVSKLPEAMHLKAATIRLLDETRQKLELAAAHGLSARYLARGPVDIEENVQEALQTKPVAIYDVATDPRIHYQKEALEEGIKSILTLPIVVKGTVIGVLRLLTDELRHFSEEDISFSASLAEVCGTAIENARMYEQLKNDGLMMMSMVSEHLRPSGHE</sequence>
<dbReference type="Pfam" id="PF13185">
    <property type="entry name" value="GAF_2"/>
    <property type="match status" value="2"/>
</dbReference>
<dbReference type="NCBIfam" id="TIGR00229">
    <property type="entry name" value="sensory_box"/>
    <property type="match status" value="1"/>
</dbReference>
<dbReference type="PANTHER" id="PTHR43155">
    <property type="entry name" value="CYCLIC DI-GMP PHOSPHODIESTERASE PA4108-RELATED"/>
    <property type="match status" value="1"/>
</dbReference>
<protein>
    <submittedName>
        <fullName evidence="2">GAF domain-containing protein</fullName>
    </submittedName>
</protein>
<dbReference type="AlphaFoldDB" id="A0A953J979"/>
<dbReference type="InterPro" id="IPR000014">
    <property type="entry name" value="PAS"/>
</dbReference>
<dbReference type="SUPFAM" id="SSF55781">
    <property type="entry name" value="GAF domain-like"/>
    <property type="match status" value="2"/>
</dbReference>
<gene>
    <name evidence="2" type="ORF">K8I29_00325</name>
</gene>
<dbReference type="PANTHER" id="PTHR43155:SF2">
    <property type="entry name" value="CYCLIC DI-GMP PHOSPHODIESTERASE PA4108"/>
    <property type="match status" value="1"/>
</dbReference>
<evidence type="ECO:0000259" key="1">
    <source>
        <dbReference type="PROSITE" id="PS50112"/>
    </source>
</evidence>
<dbReference type="Pfam" id="PF00989">
    <property type="entry name" value="PAS"/>
    <property type="match status" value="1"/>
</dbReference>
<dbReference type="CDD" id="cd00130">
    <property type="entry name" value="PAS"/>
    <property type="match status" value="1"/>
</dbReference>
<dbReference type="InterPro" id="IPR029016">
    <property type="entry name" value="GAF-like_dom_sf"/>
</dbReference>
<proteinExistence type="predicted"/>